<proteinExistence type="predicted"/>
<dbReference type="Pfam" id="PF26301">
    <property type="entry name" value="spore_CmpA"/>
    <property type="match status" value="1"/>
</dbReference>
<dbReference type="InterPro" id="IPR047764">
    <property type="entry name" value="CmpA"/>
</dbReference>
<evidence type="ECO:0000313" key="1">
    <source>
        <dbReference type="EMBL" id="RUT30679.1"/>
    </source>
</evidence>
<name>A0A433X9E4_9BACL</name>
<comment type="caution">
    <text evidence="1">The sequence shown here is derived from an EMBL/GenBank/DDBJ whole genome shotgun (WGS) entry which is preliminary data.</text>
</comment>
<evidence type="ECO:0000313" key="2">
    <source>
        <dbReference type="Proteomes" id="UP000272464"/>
    </source>
</evidence>
<protein>
    <submittedName>
        <fullName evidence="1">Cortex morphogenetic protein CmpA</fullName>
    </submittedName>
</protein>
<gene>
    <name evidence="1" type="primary">cmpA</name>
    <name evidence="1" type="ORF">EJP77_12735</name>
</gene>
<dbReference type="AlphaFoldDB" id="A0A433X9E4"/>
<keyword evidence="2" id="KW-1185">Reference proteome</keyword>
<dbReference type="NCBIfam" id="NF033225">
    <property type="entry name" value="spore_CmpA"/>
    <property type="match status" value="1"/>
</dbReference>
<dbReference type="OrthoDB" id="2691694at2"/>
<accession>A0A433X9E4</accession>
<dbReference type="Proteomes" id="UP000272464">
    <property type="component" value="Unassembled WGS sequence"/>
</dbReference>
<organism evidence="1 2">
    <name type="scientific">Paenibacillus zeisoli</name>
    <dbReference type="NCBI Taxonomy" id="2496267"/>
    <lineage>
        <taxon>Bacteria</taxon>
        <taxon>Bacillati</taxon>
        <taxon>Bacillota</taxon>
        <taxon>Bacilli</taxon>
        <taxon>Bacillales</taxon>
        <taxon>Paenibacillaceae</taxon>
        <taxon>Paenibacillus</taxon>
    </lineage>
</organism>
<sequence length="44" mass="5581">MPKWLCNQIMRAFHKKDRRQIRLLNECWFFYYNRPQDNHNAGQL</sequence>
<dbReference type="RefSeq" id="WP_127199611.1">
    <property type="nucleotide sequence ID" value="NZ_RZNX01000004.1"/>
</dbReference>
<reference evidence="1 2" key="1">
    <citation type="submission" date="2018-12" db="EMBL/GenBank/DDBJ databases">
        <authorList>
            <person name="Sun L."/>
            <person name="Chen Z."/>
        </authorList>
    </citation>
    <scope>NUCLEOTIDE SEQUENCE [LARGE SCALE GENOMIC DNA]</scope>
    <source>
        <strain evidence="1 2">3-5-3</strain>
    </source>
</reference>
<dbReference type="EMBL" id="RZNX01000004">
    <property type="protein sequence ID" value="RUT30679.1"/>
    <property type="molecule type" value="Genomic_DNA"/>
</dbReference>